<evidence type="ECO:0000256" key="7">
    <source>
        <dbReference type="ARBA" id="ARBA00022729"/>
    </source>
</evidence>
<dbReference type="PANTHER" id="PTHR32552:SF74">
    <property type="entry name" value="HYDROXAMATE SIDEROPHORE RECEPTOR FHUE"/>
    <property type="match status" value="1"/>
</dbReference>
<evidence type="ECO:0000256" key="15">
    <source>
        <dbReference type="PROSITE-ProRule" id="PRU10144"/>
    </source>
</evidence>
<dbReference type="InterPro" id="IPR036942">
    <property type="entry name" value="Beta-barrel_TonB_sf"/>
</dbReference>
<sequence>MATPQTLLNQGSCWRVSALSAAISCALLAQPALAQHAAPSPATVTAQKPFDIPAQQLRQALLMFSQQTGQNVMLDGNLDADLRSAPVKGNYSTDQALAQLLAGSGFTFGRSDTTTLYLVPLPAHSAGNIELGATSINSAWSLGSTTEGSGAYTTGQTSAATRLDLSLRKTPQSVSVITRQQMDDQGLTNLSEVMQQTPGITVNRENSEGYTFYSRGFEIQNFQYDGVPSLSTDAGNLRDNYSITNSVIYDRVEVLKGATGLVNGIGYPSGVINLVRKRPTAQFQGHVAAGAGSWDHYRTELDLSGPLIESGALRGRFVAATERQHTYIDYQKNEQNIFYGVLDGDLSDSTLVSVGYEYQENNNDASSTTHLPALYKNGQPVRFSRSTNPADKWAYRNHRTQRAFASIEQQLDNDWSLKATASYRNYASREIIAGLATAHVDQNDNSVAHGYYPGGSAKFNTDTDEKSLDVYAKGPFTLLGRSHDLVLGYNYAHTTAQSNRTDGSTDLKVPNAFDWNNNAAYPTDWAWWSTFDIETTQKVSYAAVVLKPSDALNLIVGARVTDYEWSLDNVNAIRPRPIRTATRNSGEVIPYTGVTYDLDDHHTVYASYTDIFKPQPYNKGADNKPLEPLTGQSYEVGIKGEYFDRRLNASLALFELKQDNLAVTTGVTGPFGNEVMRPIQGANTRGVELEMSGEIMPDWNVNAGYVYQESYDADDNRVATNQPQHLLKVATSYRLPAELNKLTVGGNWQWQSRTYFIDDSFVDEVTDEPLPSHAFTQDAYGVVGLMAAYDLSQQLKLSANLNNLFDKAYYSGIGNYNSVYYGNPRNVMFNVKYSF</sequence>
<evidence type="ECO:0000313" key="22">
    <source>
        <dbReference type="Proteomes" id="UP000482634"/>
    </source>
</evidence>
<evidence type="ECO:0000256" key="2">
    <source>
        <dbReference type="ARBA" id="ARBA00009810"/>
    </source>
</evidence>
<dbReference type="InterPro" id="IPR039426">
    <property type="entry name" value="TonB-dep_rcpt-like"/>
</dbReference>
<dbReference type="InterPro" id="IPR011662">
    <property type="entry name" value="Secretin/TonB_short_N"/>
</dbReference>
<dbReference type="PROSITE" id="PS01156">
    <property type="entry name" value="TONB_DEPENDENT_REC_2"/>
    <property type="match status" value="1"/>
</dbReference>
<dbReference type="GO" id="GO:0015344">
    <property type="term" value="F:siderophore uptake transmembrane transporter activity"/>
    <property type="evidence" value="ECO:0007669"/>
    <property type="project" value="TreeGrafter"/>
</dbReference>
<dbReference type="GO" id="GO:0038023">
    <property type="term" value="F:signaling receptor activity"/>
    <property type="evidence" value="ECO:0007669"/>
    <property type="project" value="InterPro"/>
</dbReference>
<evidence type="ECO:0000256" key="4">
    <source>
        <dbReference type="ARBA" id="ARBA00022452"/>
    </source>
</evidence>
<evidence type="ECO:0000313" key="19">
    <source>
        <dbReference type="EMBL" id="NER60204.1"/>
    </source>
</evidence>
<keyword evidence="4 14" id="KW-1134">Transmembrane beta strand</keyword>
<keyword evidence="6 14" id="KW-0812">Transmembrane</keyword>
<organism evidence="20 22">
    <name type="scientific">Pseudomonas brassicae</name>
    <dbReference type="NCBI Taxonomy" id="2708063"/>
    <lineage>
        <taxon>Bacteria</taxon>
        <taxon>Pseudomonadati</taxon>
        <taxon>Pseudomonadota</taxon>
        <taxon>Gammaproteobacteria</taxon>
        <taxon>Pseudomonadales</taxon>
        <taxon>Pseudomonadaceae</taxon>
        <taxon>Pseudomonas</taxon>
    </lineage>
</organism>
<evidence type="ECO:0000259" key="18">
    <source>
        <dbReference type="SMART" id="SM00965"/>
    </source>
</evidence>
<keyword evidence="13 14" id="KW-0998">Cell outer membrane</keyword>
<protein>
    <submittedName>
        <fullName evidence="20">TonB-dependent siderophore receptor</fullName>
    </submittedName>
</protein>
<gene>
    <name evidence="19" type="ORF">G3435_09820</name>
    <name evidence="20" type="ORF">G3436_00640</name>
</gene>
<comment type="subcellular location">
    <subcellularLocation>
        <location evidence="1 14">Cell outer membrane</location>
        <topology evidence="1 14">Multi-pass membrane protein</topology>
    </subcellularLocation>
</comment>
<dbReference type="Proteomes" id="UP000482634">
    <property type="component" value="Unassembled WGS sequence"/>
</dbReference>
<dbReference type="Gene3D" id="3.55.50.30">
    <property type="match status" value="1"/>
</dbReference>
<keyword evidence="8" id="KW-0408">Iron</keyword>
<evidence type="ECO:0000256" key="5">
    <source>
        <dbReference type="ARBA" id="ARBA00022496"/>
    </source>
</evidence>
<dbReference type="Pfam" id="PF00593">
    <property type="entry name" value="TonB_dep_Rec_b-barrel"/>
    <property type="match status" value="1"/>
</dbReference>
<evidence type="ECO:0000256" key="16">
    <source>
        <dbReference type="RuleBase" id="RU003357"/>
    </source>
</evidence>
<evidence type="ECO:0000256" key="17">
    <source>
        <dbReference type="SAM" id="SignalP"/>
    </source>
</evidence>
<evidence type="ECO:0000256" key="3">
    <source>
        <dbReference type="ARBA" id="ARBA00022448"/>
    </source>
</evidence>
<dbReference type="NCBIfam" id="TIGR01783">
    <property type="entry name" value="TonB-siderophor"/>
    <property type="match status" value="1"/>
</dbReference>
<keyword evidence="7 17" id="KW-0732">Signal</keyword>
<feature type="short sequence motif" description="TonB C-terminal box" evidence="15">
    <location>
        <begin position="818"/>
        <end position="835"/>
    </location>
</feature>
<name>A0A6B3NT44_9PSED</name>
<proteinExistence type="inferred from homology"/>
<keyword evidence="22" id="KW-1185">Reference proteome</keyword>
<dbReference type="PANTHER" id="PTHR32552">
    <property type="entry name" value="FERRICHROME IRON RECEPTOR-RELATED"/>
    <property type="match status" value="1"/>
</dbReference>
<feature type="domain" description="Secretin/TonB short N-terminal" evidence="18">
    <location>
        <begin position="70"/>
        <end position="121"/>
    </location>
</feature>
<dbReference type="FunFam" id="2.170.130.10:FF:000010">
    <property type="entry name" value="Ferripyoverdine receptor"/>
    <property type="match status" value="1"/>
</dbReference>
<reference evidence="21 22" key="1">
    <citation type="submission" date="2020-02" db="EMBL/GenBank/DDBJ databases">
        <title>Broccoli isolated Pseudomonas sp.</title>
        <authorList>
            <person name="Fujikawa T."/>
            <person name="Sawada H."/>
        </authorList>
    </citation>
    <scope>NUCLEOTIDE SEQUENCE [LARGE SCALE GENOMIC DNA]</scope>
    <source>
        <strain evidence="20 22">MAFF212427</strain>
        <strain evidence="19 21">MAFF212428</strain>
    </source>
</reference>
<dbReference type="EMBL" id="JAAHBU010000004">
    <property type="protein sequence ID" value="NER62687.1"/>
    <property type="molecule type" value="Genomic_DNA"/>
</dbReference>
<keyword evidence="5" id="KW-0410">Iron transport</keyword>
<dbReference type="Gene3D" id="2.40.170.20">
    <property type="entry name" value="TonB-dependent receptor, beta-barrel domain"/>
    <property type="match status" value="1"/>
</dbReference>
<dbReference type="CDD" id="cd01347">
    <property type="entry name" value="ligand_gated_channel"/>
    <property type="match status" value="1"/>
</dbReference>
<keyword evidence="3 14" id="KW-0813">Transport</keyword>
<dbReference type="AlphaFoldDB" id="A0A6B3NT44"/>
<evidence type="ECO:0000256" key="1">
    <source>
        <dbReference type="ARBA" id="ARBA00004571"/>
    </source>
</evidence>
<dbReference type="InterPro" id="IPR010105">
    <property type="entry name" value="TonB_sidphr_rcpt"/>
</dbReference>
<comment type="similarity">
    <text evidence="2 14 16">Belongs to the TonB-dependent receptor family.</text>
</comment>
<dbReference type="RefSeq" id="WP_163940319.1">
    <property type="nucleotide sequence ID" value="NZ_JAAHBU010000004.1"/>
</dbReference>
<dbReference type="InterPro" id="IPR012910">
    <property type="entry name" value="Plug_dom"/>
</dbReference>
<evidence type="ECO:0000313" key="20">
    <source>
        <dbReference type="EMBL" id="NER62687.1"/>
    </source>
</evidence>
<accession>A0A6B3NT44</accession>
<dbReference type="Pfam" id="PF07715">
    <property type="entry name" value="Plug"/>
    <property type="match status" value="1"/>
</dbReference>
<evidence type="ECO:0000256" key="13">
    <source>
        <dbReference type="ARBA" id="ARBA00023237"/>
    </source>
</evidence>
<evidence type="ECO:0000313" key="21">
    <source>
        <dbReference type="Proteomes" id="UP000480410"/>
    </source>
</evidence>
<dbReference type="InterPro" id="IPR010917">
    <property type="entry name" value="TonB_rcpt_CS"/>
</dbReference>
<comment type="caution">
    <text evidence="20">The sequence shown here is derived from an EMBL/GenBank/DDBJ whole genome shotgun (WGS) entry which is preliminary data.</text>
</comment>
<evidence type="ECO:0000256" key="8">
    <source>
        <dbReference type="ARBA" id="ARBA00023004"/>
    </source>
</evidence>
<keyword evidence="10 16" id="KW-0798">TonB box</keyword>
<evidence type="ECO:0000256" key="9">
    <source>
        <dbReference type="ARBA" id="ARBA00023065"/>
    </source>
</evidence>
<dbReference type="SMART" id="SM00965">
    <property type="entry name" value="STN"/>
    <property type="match status" value="1"/>
</dbReference>
<dbReference type="Proteomes" id="UP000480410">
    <property type="component" value="Unassembled WGS sequence"/>
</dbReference>
<evidence type="ECO:0000256" key="14">
    <source>
        <dbReference type="PROSITE-ProRule" id="PRU01360"/>
    </source>
</evidence>
<accession>A0A6M0CWK9</accession>
<dbReference type="InterPro" id="IPR000531">
    <property type="entry name" value="Beta-barrel_TonB"/>
</dbReference>
<dbReference type="GO" id="GO:0015891">
    <property type="term" value="P:siderophore transport"/>
    <property type="evidence" value="ECO:0007669"/>
    <property type="project" value="InterPro"/>
</dbReference>
<dbReference type="InterPro" id="IPR037066">
    <property type="entry name" value="Plug_dom_sf"/>
</dbReference>
<evidence type="ECO:0000256" key="12">
    <source>
        <dbReference type="ARBA" id="ARBA00023170"/>
    </source>
</evidence>
<keyword evidence="12 20" id="KW-0675">Receptor</keyword>
<evidence type="ECO:0000256" key="10">
    <source>
        <dbReference type="ARBA" id="ARBA00023077"/>
    </source>
</evidence>
<evidence type="ECO:0000256" key="11">
    <source>
        <dbReference type="ARBA" id="ARBA00023136"/>
    </source>
</evidence>
<dbReference type="SUPFAM" id="SSF56935">
    <property type="entry name" value="Porins"/>
    <property type="match status" value="1"/>
</dbReference>
<keyword evidence="11 14" id="KW-0472">Membrane</keyword>
<dbReference type="GO" id="GO:0009279">
    <property type="term" value="C:cell outer membrane"/>
    <property type="evidence" value="ECO:0007669"/>
    <property type="project" value="UniProtKB-SubCell"/>
</dbReference>
<dbReference type="Gene3D" id="2.170.130.10">
    <property type="entry name" value="TonB-dependent receptor, plug domain"/>
    <property type="match status" value="1"/>
</dbReference>
<dbReference type="EMBL" id="JAAHBV010000198">
    <property type="protein sequence ID" value="NER60204.1"/>
    <property type="molecule type" value="Genomic_DNA"/>
</dbReference>
<evidence type="ECO:0000256" key="6">
    <source>
        <dbReference type="ARBA" id="ARBA00022692"/>
    </source>
</evidence>
<feature type="chain" id="PRO_5044630388" evidence="17">
    <location>
        <begin position="35"/>
        <end position="835"/>
    </location>
</feature>
<feature type="signal peptide" evidence="17">
    <location>
        <begin position="1"/>
        <end position="34"/>
    </location>
</feature>
<dbReference type="PROSITE" id="PS52016">
    <property type="entry name" value="TONB_DEPENDENT_REC_3"/>
    <property type="match status" value="1"/>
</dbReference>
<keyword evidence="9" id="KW-0406">Ion transport</keyword>